<dbReference type="InterPro" id="IPR036028">
    <property type="entry name" value="SH3-like_dom_sf"/>
</dbReference>
<dbReference type="PANTHER" id="PTHR13865">
    <property type="entry name" value="TIGHT JUNCTION PROTEIN"/>
    <property type="match status" value="1"/>
</dbReference>
<dbReference type="Gene3D" id="2.60.220.30">
    <property type="match status" value="1"/>
</dbReference>
<feature type="compositionally biased region" description="Low complexity" evidence="3">
    <location>
        <begin position="1099"/>
        <end position="1108"/>
    </location>
</feature>
<dbReference type="CDD" id="cd06727">
    <property type="entry name" value="PDZ1_ZO1-like"/>
    <property type="match status" value="1"/>
</dbReference>
<feature type="region of interest" description="Disordered" evidence="3">
    <location>
        <begin position="1048"/>
        <end position="1119"/>
    </location>
</feature>
<dbReference type="CDD" id="cd06729">
    <property type="entry name" value="PDZ3_ZO1-like_domain"/>
    <property type="match status" value="1"/>
</dbReference>
<feature type="compositionally biased region" description="Polar residues" evidence="3">
    <location>
        <begin position="1422"/>
        <end position="1432"/>
    </location>
</feature>
<feature type="region of interest" description="Disordered" evidence="3">
    <location>
        <begin position="1301"/>
        <end position="1381"/>
    </location>
</feature>
<dbReference type="SUPFAM" id="SSF50156">
    <property type="entry name" value="PDZ domain-like"/>
    <property type="match status" value="3"/>
</dbReference>
<feature type="domain" description="PDZ" evidence="6">
    <location>
        <begin position="324"/>
        <end position="397"/>
    </location>
</feature>
<dbReference type="PANTHER" id="PTHR13865:SF28">
    <property type="entry name" value="POLYCHAETOID, ISOFORM O"/>
    <property type="match status" value="1"/>
</dbReference>
<dbReference type="Gene3D" id="3.40.50.300">
    <property type="entry name" value="P-loop containing nucleotide triphosphate hydrolases"/>
    <property type="match status" value="1"/>
</dbReference>
<feature type="compositionally biased region" description="Low complexity" evidence="3">
    <location>
        <begin position="1465"/>
        <end position="1483"/>
    </location>
</feature>
<feature type="compositionally biased region" description="Polar residues" evidence="3">
    <location>
        <begin position="1349"/>
        <end position="1358"/>
    </location>
</feature>
<evidence type="ECO:0000256" key="3">
    <source>
        <dbReference type="SAM" id="MobiDB-lite"/>
    </source>
</evidence>
<evidence type="ECO:0000259" key="6">
    <source>
        <dbReference type="PROSITE" id="PS50106"/>
    </source>
</evidence>
<dbReference type="InterPro" id="IPR008144">
    <property type="entry name" value="Guanylate_kin-like_dom"/>
</dbReference>
<feature type="region of interest" description="Disordered" evidence="3">
    <location>
        <begin position="1"/>
        <end position="52"/>
    </location>
</feature>
<dbReference type="InterPro" id="IPR036034">
    <property type="entry name" value="PDZ_sf"/>
</dbReference>
<dbReference type="InterPro" id="IPR008145">
    <property type="entry name" value="GK/Ca_channel_bsu"/>
</dbReference>
<organism evidence="8 9">
    <name type="scientific">Trichogramma kaykai</name>
    <dbReference type="NCBI Taxonomy" id="54128"/>
    <lineage>
        <taxon>Eukaryota</taxon>
        <taxon>Metazoa</taxon>
        <taxon>Ecdysozoa</taxon>
        <taxon>Arthropoda</taxon>
        <taxon>Hexapoda</taxon>
        <taxon>Insecta</taxon>
        <taxon>Pterygota</taxon>
        <taxon>Neoptera</taxon>
        <taxon>Endopterygota</taxon>
        <taxon>Hymenoptera</taxon>
        <taxon>Apocrita</taxon>
        <taxon>Proctotrupomorpha</taxon>
        <taxon>Chalcidoidea</taxon>
        <taxon>Trichogrammatidae</taxon>
        <taxon>Trichogramma</taxon>
    </lineage>
</organism>
<feature type="domain" description="Guanylate kinase-like" evidence="5">
    <location>
        <begin position="839"/>
        <end position="939"/>
    </location>
</feature>
<feature type="region of interest" description="Disordered" evidence="3">
    <location>
        <begin position="1422"/>
        <end position="1451"/>
    </location>
</feature>
<dbReference type="Gene3D" id="2.30.42.10">
    <property type="match status" value="3"/>
</dbReference>
<feature type="compositionally biased region" description="Polar residues" evidence="3">
    <location>
        <begin position="22"/>
        <end position="35"/>
    </location>
</feature>
<evidence type="ECO:0000259" key="4">
    <source>
        <dbReference type="PROSITE" id="PS50002"/>
    </source>
</evidence>
<evidence type="ECO:0000256" key="1">
    <source>
        <dbReference type="ARBA" id="ARBA00022443"/>
    </source>
</evidence>
<feature type="domain" description="PDZ" evidence="6">
    <location>
        <begin position="573"/>
        <end position="646"/>
    </location>
</feature>
<dbReference type="InterPro" id="IPR027417">
    <property type="entry name" value="P-loop_NTPase"/>
</dbReference>
<evidence type="ECO:0008006" key="10">
    <source>
        <dbReference type="Google" id="ProtNLM"/>
    </source>
</evidence>
<dbReference type="Proteomes" id="UP001627154">
    <property type="component" value="Unassembled WGS sequence"/>
</dbReference>
<dbReference type="InterPro" id="IPR000906">
    <property type="entry name" value="ZU5_dom"/>
</dbReference>
<keyword evidence="9" id="KW-1185">Reference proteome</keyword>
<feature type="domain" description="PDZ" evidence="6">
    <location>
        <begin position="148"/>
        <end position="235"/>
    </location>
</feature>
<feature type="region of interest" description="Disordered" evidence="3">
    <location>
        <begin position="1465"/>
        <end position="1545"/>
    </location>
</feature>
<feature type="region of interest" description="Disordered" evidence="3">
    <location>
        <begin position="466"/>
        <end position="568"/>
    </location>
</feature>
<feature type="domain" description="SH3" evidence="4">
    <location>
        <begin position="658"/>
        <end position="726"/>
    </location>
</feature>
<name>A0ABD2XIB9_9HYME</name>
<dbReference type="SUPFAM" id="SSF52540">
    <property type="entry name" value="P-loop containing nucleoside triphosphate hydrolases"/>
    <property type="match status" value="1"/>
</dbReference>
<feature type="compositionally biased region" description="Pro residues" evidence="3">
    <location>
        <begin position="36"/>
        <end position="45"/>
    </location>
</feature>
<dbReference type="InterPro" id="IPR001478">
    <property type="entry name" value="PDZ"/>
</dbReference>
<feature type="compositionally biased region" description="Low complexity" evidence="3">
    <location>
        <begin position="1149"/>
        <end position="1170"/>
    </location>
</feature>
<feature type="compositionally biased region" description="Low complexity" evidence="3">
    <location>
        <begin position="249"/>
        <end position="323"/>
    </location>
</feature>
<dbReference type="PROSITE" id="PS50106">
    <property type="entry name" value="PDZ"/>
    <property type="match status" value="3"/>
</dbReference>
<feature type="domain" description="ZU5" evidence="7">
    <location>
        <begin position="1595"/>
        <end position="1732"/>
    </location>
</feature>
<dbReference type="Pfam" id="PF00595">
    <property type="entry name" value="PDZ"/>
    <property type="match status" value="2"/>
</dbReference>
<dbReference type="Gene3D" id="2.30.30.40">
    <property type="entry name" value="SH3 Domains"/>
    <property type="match status" value="1"/>
</dbReference>
<dbReference type="PROSITE" id="PS50052">
    <property type="entry name" value="GUANYLATE_KINASE_2"/>
    <property type="match status" value="1"/>
</dbReference>
<dbReference type="Pfam" id="PF00791">
    <property type="entry name" value="ZU5"/>
    <property type="match status" value="1"/>
</dbReference>
<feature type="region of interest" description="Disordered" evidence="3">
    <location>
        <begin position="418"/>
        <end position="447"/>
    </location>
</feature>
<evidence type="ECO:0000313" key="8">
    <source>
        <dbReference type="EMBL" id="KAL3404956.1"/>
    </source>
</evidence>
<evidence type="ECO:0000256" key="2">
    <source>
        <dbReference type="PROSITE-ProRule" id="PRU00192"/>
    </source>
</evidence>
<dbReference type="SMART" id="SM00072">
    <property type="entry name" value="GuKc"/>
    <property type="match status" value="1"/>
</dbReference>
<feature type="compositionally biased region" description="Low complexity" evidence="3">
    <location>
        <begin position="1510"/>
        <end position="1544"/>
    </location>
</feature>
<dbReference type="Pfam" id="PF07653">
    <property type="entry name" value="SH3_2"/>
    <property type="match status" value="1"/>
</dbReference>
<dbReference type="PROSITE" id="PS50002">
    <property type="entry name" value="SH3"/>
    <property type="match status" value="1"/>
</dbReference>
<feature type="compositionally biased region" description="Basic and acidic residues" evidence="3">
    <location>
        <begin position="1335"/>
        <end position="1344"/>
    </location>
</feature>
<protein>
    <recommendedName>
        <fullName evidence="10">Tight junction protein ZO-1</fullName>
    </recommendedName>
</protein>
<evidence type="ECO:0000259" key="5">
    <source>
        <dbReference type="PROSITE" id="PS50052"/>
    </source>
</evidence>
<dbReference type="SMART" id="SM00218">
    <property type="entry name" value="ZU5"/>
    <property type="match status" value="1"/>
</dbReference>
<reference evidence="8 9" key="1">
    <citation type="journal article" date="2024" name="bioRxiv">
        <title>A reference genome for Trichogramma kaykai: A tiny desert-dwelling parasitoid wasp with competing sex-ratio distorters.</title>
        <authorList>
            <person name="Culotta J."/>
            <person name="Lindsey A.R."/>
        </authorList>
    </citation>
    <scope>NUCLEOTIDE SEQUENCE [LARGE SCALE GENOMIC DNA]</scope>
    <source>
        <strain evidence="8 9">KSX58</strain>
    </source>
</reference>
<dbReference type="EMBL" id="JBJJXI010000022">
    <property type="protein sequence ID" value="KAL3404956.1"/>
    <property type="molecule type" value="Genomic_DNA"/>
</dbReference>
<feature type="compositionally biased region" description="Polar residues" evidence="3">
    <location>
        <begin position="1441"/>
        <end position="1450"/>
    </location>
</feature>
<feature type="compositionally biased region" description="Low complexity" evidence="3">
    <location>
        <begin position="1"/>
        <end position="17"/>
    </location>
</feature>
<feature type="compositionally biased region" description="Basic residues" evidence="3">
    <location>
        <begin position="1138"/>
        <end position="1148"/>
    </location>
</feature>
<proteinExistence type="predicted"/>
<gene>
    <name evidence="8" type="ORF">TKK_002603</name>
</gene>
<feature type="compositionally biased region" description="Polar residues" evidence="3">
    <location>
        <begin position="1317"/>
        <end position="1334"/>
    </location>
</feature>
<keyword evidence="1 2" id="KW-0728">SH3 domain</keyword>
<feature type="compositionally biased region" description="Low complexity" evidence="3">
    <location>
        <begin position="473"/>
        <end position="483"/>
    </location>
</feature>
<feature type="region of interest" description="Disordered" evidence="3">
    <location>
        <begin position="1397"/>
        <end position="1416"/>
    </location>
</feature>
<dbReference type="SMART" id="SM00228">
    <property type="entry name" value="PDZ"/>
    <property type="match status" value="3"/>
</dbReference>
<evidence type="ECO:0000259" key="7">
    <source>
        <dbReference type="PROSITE" id="PS51145"/>
    </source>
</evidence>
<sequence>MEQNETTTGSSSGNNNGAASRRQASFQDDCAQSHSPLPPPPPPPATIVNDDDDDLDVVCKDLSLASIGSVTANNNNNQMINHSHSHSNIQQQLNVLPCGNNNLNNINDINGGGNNNNNNNNNNVAPMLEVLDEPVDEPLGEAAWEIHQVVVTRVPGYGFGIAVSGGRDNPHFTNGDPAIAVSDVLKSGPAEGKLRVNDRIISANGLSLEGADYGVAVRVLRDSGSTVQLVVKRRAGGATEPPAIINCQSSNPNLAASNPNVMMMSSPYGQQHQQYQHQGSSPAHHYSSHQQSTSQNCSPSKGGSSMMHHSSSAVAATQQSTSHRLSLSRPSKKDDFGIVLGCRLFVREVTREGTGARPGDLVTRIAGVPAENMSLKEARKLMDQSKDRLAVVVQRQEMVTTSATSNNSLMMDPMMMLDSNGGAGASTSLSMEIDSKPSERGGQNSVSQSAAAAAAAAAAAYSSQNLYVPPPTRQTATSTTTTTIEDKSNLAPRGRSRGPLPIVTGGASDPLTGLEPSSTSLNSSSVIGNGLGQDGQQPPRPPPPRPEDYYSTGGGGKSSGGALPDPRYISFQKEGSVGVRLTGGNETGVFVSAVQPGSPAAVQGLQAADKILKVNDMDMKGVTREEAVLFLLSLQEQIDLIVQHRRAEYEQVLTSGKGDSFHVKTHFHYEQPDKGEMSFRSGDVFHVVDTLHNGVVGSWQVFRIGRNNQEVQKGIIPNKARAEELATAQFNATKKEMSASESRGSFFRRRKGSHRRSKSLGRDHWDDVVFSDSVSKFPAYERVLLRHPGFIRPVVLFGAVADLAREKLLKDFPDKFCCPQSESQIDETTKSPKTSGIIRLSAIREVMDRGKHALLDITPSAVDRLNYAQFYPIVIFFKADNKQIIKEMRAGIPKSAHRSSKKLLEQSQKLDKIWGHVFSSVITLASPESWYRKLRELIEWQQQGPLWMSQTKPIDMVSDLYFPIKHPLRAIAPYDANYHHQHSQECNNNINVLGIPYDPSYVPETKSPVHDHYSYPIYDYYCEKYPGPEEALSDDFLFPMTSRLSYASSPESDLDLSGPAAPMPGTLGLPSRLKSSSDPSIATQDDLAVAPPPYTGYHNQLLQSLNGTNGNGNNGNSDTLQYQLESAAAIQQQVFEHHQRRRSQHHNQHYQQQQQQQQNSPQQQQQQQQSLYVQGGGQGPPDLPPRLDRSTKPPTSPSSRSATLGRSAQERLINKTDSLLDVGNYINSSPHRGANTSATLDRSQSIKVQGGSYDMASPYDAYNNTSTSSNGGVGSGAYAGNNGLNTSTGRLGPNVPDDLKSSSLCISSRPHDPYRFTRSTAIPVQDSTPTTTRTDYAKYSRTGDYKTLPANQPKSGTGTYKPVPPPKPKNYRPPQQTIVQDESNGNSMYQHAKSYSMGASHNMHNGNDQNGMNAQRNSGQYYYNITPQGRSHQQQQQQQQSEGNYSSGSNHAAAAAAAAAVAYGNSQGSQHSHSLSHSQLMSSPASNMPIMPSHSYSASSAGLTSPPHVSSHGSRSAAANNNNSTGGVGNVTMNGHSHSSSHSGLGLGQNSMTAINNIHNREPSTLDLAGSREQRGSAFELYRKPLHHHNMRPMGMARGTFDSEGGVLEGPGGVTLIIPPGALPPDSQQEIYFTVTDANGVDFHNDGTRGHRSSISPPMHNGESMLSPLVECGPKGFVFSSPVELRIPHRATPAHRLALKATDNENQQEADWLNVKLPDPTSDHVIVKLDHF</sequence>
<feature type="region of interest" description="Disordered" evidence="3">
    <location>
        <begin position="240"/>
        <end position="332"/>
    </location>
</feature>
<accession>A0ABD2XIB9</accession>
<feature type="region of interest" description="Disordered" evidence="3">
    <location>
        <begin position="1133"/>
        <end position="1208"/>
    </location>
</feature>
<comment type="caution">
    <text evidence="8">The sequence shown here is derived from an EMBL/GenBank/DDBJ whole genome shotgun (WGS) entry which is preliminary data.</text>
</comment>
<feature type="compositionally biased region" description="Polar residues" evidence="3">
    <location>
        <begin position="1494"/>
        <end position="1503"/>
    </location>
</feature>
<dbReference type="PROSITE" id="PS51145">
    <property type="entry name" value="ZU5"/>
    <property type="match status" value="1"/>
</dbReference>
<dbReference type="SUPFAM" id="SSF50044">
    <property type="entry name" value="SH3-domain"/>
    <property type="match status" value="1"/>
</dbReference>
<dbReference type="CDD" id="cd11859">
    <property type="entry name" value="SH3_ZO"/>
    <property type="match status" value="1"/>
</dbReference>
<dbReference type="InterPro" id="IPR001452">
    <property type="entry name" value="SH3_domain"/>
</dbReference>
<evidence type="ECO:0000313" key="9">
    <source>
        <dbReference type="Proteomes" id="UP001627154"/>
    </source>
</evidence>
<dbReference type="Pfam" id="PF00625">
    <property type="entry name" value="Guanylate_kin"/>
    <property type="match status" value="1"/>
</dbReference>
<feature type="compositionally biased region" description="Polar residues" evidence="3">
    <location>
        <begin position="1073"/>
        <end position="1083"/>
    </location>
</feature>